<dbReference type="STRING" id="7232.A0A484AZQ8"/>
<feature type="region of interest" description="Disordered" evidence="1">
    <location>
        <begin position="1"/>
        <end position="23"/>
    </location>
</feature>
<dbReference type="PANTHER" id="PTHR46063:SF1">
    <property type="entry name" value="KELCH DOMAIN-CONTAINING PROTEIN 4"/>
    <property type="match status" value="1"/>
</dbReference>
<dbReference type="OMA" id="PSPRVGC"/>
<evidence type="ECO:0008006" key="4">
    <source>
        <dbReference type="Google" id="ProtNLM"/>
    </source>
</evidence>
<dbReference type="EMBL" id="LSRL02000346">
    <property type="protein sequence ID" value="TDG41472.1"/>
    <property type="molecule type" value="Genomic_DNA"/>
</dbReference>
<dbReference type="KEGG" id="dnv:108656737"/>
<dbReference type="InterPro" id="IPR015915">
    <property type="entry name" value="Kelch-typ_b-propeller"/>
</dbReference>
<feature type="compositionally biased region" description="Basic and acidic residues" evidence="1">
    <location>
        <begin position="363"/>
        <end position="372"/>
    </location>
</feature>
<dbReference type="InterPro" id="IPR052588">
    <property type="entry name" value="Kelch_domain_protein"/>
</dbReference>
<organism evidence="2 3">
    <name type="scientific">Drosophila navojoa</name>
    <name type="common">Fruit fly</name>
    <dbReference type="NCBI Taxonomy" id="7232"/>
    <lineage>
        <taxon>Eukaryota</taxon>
        <taxon>Metazoa</taxon>
        <taxon>Ecdysozoa</taxon>
        <taxon>Arthropoda</taxon>
        <taxon>Hexapoda</taxon>
        <taxon>Insecta</taxon>
        <taxon>Pterygota</taxon>
        <taxon>Neoptera</taxon>
        <taxon>Endopterygota</taxon>
        <taxon>Diptera</taxon>
        <taxon>Brachycera</taxon>
        <taxon>Muscomorpha</taxon>
        <taxon>Ephydroidea</taxon>
        <taxon>Drosophilidae</taxon>
        <taxon>Drosophila</taxon>
    </lineage>
</organism>
<protein>
    <recommendedName>
        <fullName evidence="4">Kelch domain-containing protein 4</fullName>
    </recommendedName>
</protein>
<dbReference type="AlphaFoldDB" id="A0A484AZQ8"/>
<proteinExistence type="predicted"/>
<dbReference type="OrthoDB" id="4447at2759"/>
<dbReference type="Gene3D" id="2.120.10.80">
    <property type="entry name" value="Kelch-type beta propeller"/>
    <property type="match status" value="2"/>
</dbReference>
<feature type="compositionally biased region" description="Basic and acidic residues" evidence="1">
    <location>
        <begin position="12"/>
        <end position="23"/>
    </location>
</feature>
<evidence type="ECO:0000313" key="3">
    <source>
        <dbReference type="Proteomes" id="UP000295192"/>
    </source>
</evidence>
<dbReference type="PANTHER" id="PTHR46063">
    <property type="entry name" value="KELCH DOMAIN-CONTAINING PROTEIN"/>
    <property type="match status" value="1"/>
</dbReference>
<name>A0A484AZQ8_DRONA</name>
<evidence type="ECO:0000313" key="2">
    <source>
        <dbReference type="EMBL" id="TDG41472.1"/>
    </source>
</evidence>
<accession>A0A484AZQ8</accession>
<dbReference type="Pfam" id="PF13415">
    <property type="entry name" value="Beta-prop_FBX42"/>
    <property type="match status" value="1"/>
</dbReference>
<dbReference type="Proteomes" id="UP000295192">
    <property type="component" value="Unassembled WGS sequence"/>
</dbReference>
<feature type="region of interest" description="Disordered" evidence="1">
    <location>
        <begin position="360"/>
        <end position="385"/>
    </location>
</feature>
<feature type="region of interest" description="Disordered" evidence="1">
    <location>
        <begin position="485"/>
        <end position="521"/>
    </location>
</feature>
<keyword evidence="3" id="KW-1185">Reference proteome</keyword>
<reference evidence="2 3" key="1">
    <citation type="journal article" date="2019" name="J. Hered.">
        <title>An Improved Genome Assembly for Drosophila navojoa, the Basal Species in the mojavensis Cluster.</title>
        <authorList>
            <person name="Vanderlinde T."/>
            <person name="Dupim E.G."/>
            <person name="Nazario-Yepiz N.O."/>
            <person name="Carvalho A.B."/>
        </authorList>
    </citation>
    <scope>NUCLEOTIDE SEQUENCE [LARGE SCALE GENOMIC DNA]</scope>
    <source>
        <strain evidence="2">Navoj_Jal97</strain>
        <tissue evidence="2">Whole organism</tissue>
    </source>
</reference>
<sequence length="521" mass="57942">MGKKDKNKKKGKGAEKTAMKTDKKLAAKQKKMLEKLGEADIADIVKKLEAQEQSLTTITENVCEAPTPRSNFSLVAHPEKEELILFGGELYNGAKVCIYNDLYFYNIPRNEWKQLRSPSGPTPRSGHQMVATANDGGQLWLFGGEHASPSQLQFYHYKDLWTFSLKTRQWSKINAPNGPSARSGHRMVVSKKRLIVFGGFHDNNQSYHYYNDVHVFSLETYEWLKIEIAGPIVPAVRSGCCMAAAPDGKIYIWGGYARTSMKKDLDRGITHTDMFMLDMDKSGNGNKYKWSTVKPGGYRPKPRNSVGCTVAANGKAYCFGGVMDVNEDDENVQGQFGDELLAFDMSSQVWRLLEVAPKTKGSSKSDKEKVNDVEMAGDESTAAEKTVTTTTDGIFTVTVGGPGSSQAATPYVSKIPSLFGPPRRTDVPSPRMNPGLCVCKGILYLFGGLYEEDEKQHTLNDFYALDLHKLEQWKVLIAGNQKAHDWIDDDESSSSDEECSDSDDDDDDEDNDNDDSEMETD</sequence>
<gene>
    <name evidence="2" type="ORF">AWZ03_012106</name>
</gene>
<feature type="compositionally biased region" description="Basic residues" evidence="1">
    <location>
        <begin position="1"/>
        <end position="11"/>
    </location>
</feature>
<evidence type="ECO:0000256" key="1">
    <source>
        <dbReference type="SAM" id="MobiDB-lite"/>
    </source>
</evidence>
<comment type="caution">
    <text evidence="2">The sequence shown here is derived from an EMBL/GenBank/DDBJ whole genome shotgun (WGS) entry which is preliminary data.</text>
</comment>
<dbReference type="SUPFAM" id="SSF117281">
    <property type="entry name" value="Kelch motif"/>
    <property type="match status" value="2"/>
</dbReference>
<feature type="compositionally biased region" description="Acidic residues" evidence="1">
    <location>
        <begin position="487"/>
        <end position="521"/>
    </location>
</feature>